<keyword evidence="2" id="KW-1185">Reference proteome</keyword>
<dbReference type="AlphaFoldDB" id="A0A7J5Y085"/>
<accession>A0A7J5Y085</accession>
<reference evidence="1 2" key="1">
    <citation type="submission" date="2020-03" db="EMBL/GenBank/DDBJ databases">
        <title>Dissostichus mawsoni Genome sequencing and assembly.</title>
        <authorList>
            <person name="Park H."/>
        </authorList>
    </citation>
    <scope>NUCLEOTIDE SEQUENCE [LARGE SCALE GENOMIC DNA]</scope>
    <source>
        <strain evidence="1">DM0001</strain>
        <tissue evidence="1">Muscle</tissue>
    </source>
</reference>
<protein>
    <submittedName>
        <fullName evidence="1">Uncharacterized protein</fullName>
    </submittedName>
</protein>
<name>A0A7J5Y085_DISMA</name>
<evidence type="ECO:0000313" key="2">
    <source>
        <dbReference type="Proteomes" id="UP000518266"/>
    </source>
</evidence>
<organism evidence="1 2">
    <name type="scientific">Dissostichus mawsoni</name>
    <name type="common">Antarctic cod</name>
    <dbReference type="NCBI Taxonomy" id="36200"/>
    <lineage>
        <taxon>Eukaryota</taxon>
        <taxon>Metazoa</taxon>
        <taxon>Chordata</taxon>
        <taxon>Craniata</taxon>
        <taxon>Vertebrata</taxon>
        <taxon>Euteleostomi</taxon>
        <taxon>Actinopterygii</taxon>
        <taxon>Neopterygii</taxon>
        <taxon>Teleostei</taxon>
        <taxon>Neoteleostei</taxon>
        <taxon>Acanthomorphata</taxon>
        <taxon>Eupercaria</taxon>
        <taxon>Perciformes</taxon>
        <taxon>Notothenioidei</taxon>
        <taxon>Nototheniidae</taxon>
        <taxon>Dissostichus</taxon>
    </lineage>
</organism>
<gene>
    <name evidence="1" type="ORF">F7725_024068</name>
</gene>
<comment type="caution">
    <text evidence="1">The sequence shown here is derived from an EMBL/GenBank/DDBJ whole genome shotgun (WGS) entry which is preliminary data.</text>
</comment>
<proteinExistence type="predicted"/>
<dbReference type="EMBL" id="JAAKFY010000019">
    <property type="protein sequence ID" value="KAF3842117.1"/>
    <property type="molecule type" value="Genomic_DNA"/>
</dbReference>
<evidence type="ECO:0000313" key="1">
    <source>
        <dbReference type="EMBL" id="KAF3842117.1"/>
    </source>
</evidence>
<dbReference type="Proteomes" id="UP000518266">
    <property type="component" value="Unassembled WGS sequence"/>
</dbReference>
<sequence length="97" mass="10896">MWHMPAFLCHPVGLQQIYRDSRSVNTSTHHSKSCCENNEVPPSVLYTVGTLSSSANTLKHPPSQRLPLSPSFFCAHARSEKSAWVSHAEVTKLHQRE</sequence>